<dbReference type="EMBL" id="QMQV01000153">
    <property type="protein sequence ID" value="RLE47040.1"/>
    <property type="molecule type" value="Genomic_DNA"/>
</dbReference>
<dbReference type="Gene3D" id="3.40.50.10170">
    <property type="match status" value="1"/>
</dbReference>
<dbReference type="PANTHER" id="PTHR33434:SF2">
    <property type="entry name" value="FATTY ACID-BINDING PROTEIN TM_1468"/>
    <property type="match status" value="1"/>
</dbReference>
<evidence type="ECO:0000313" key="2">
    <source>
        <dbReference type="EMBL" id="RLE47040.1"/>
    </source>
</evidence>
<keyword evidence="1" id="KW-0446">Lipid-binding</keyword>
<dbReference type="InterPro" id="IPR050270">
    <property type="entry name" value="DegV_domain_contain"/>
</dbReference>
<dbReference type="Gene3D" id="3.30.1180.10">
    <property type="match status" value="1"/>
</dbReference>
<evidence type="ECO:0000313" key="3">
    <source>
        <dbReference type="Proteomes" id="UP000278475"/>
    </source>
</evidence>
<proteinExistence type="predicted"/>
<name>A0A497EK28_9CREN</name>
<dbReference type="NCBIfam" id="TIGR00762">
    <property type="entry name" value="DegV"/>
    <property type="match status" value="1"/>
</dbReference>
<comment type="caution">
    <text evidence="2">The sequence shown here is derived from an EMBL/GenBank/DDBJ whole genome shotgun (WGS) entry which is preliminary data.</text>
</comment>
<dbReference type="InterPro" id="IPR043168">
    <property type="entry name" value="DegV_C"/>
</dbReference>
<accession>A0A497EK28</accession>
<reference evidence="2 3" key="1">
    <citation type="submission" date="2018-06" db="EMBL/GenBank/DDBJ databases">
        <title>Extensive metabolic versatility and redundancy in microbially diverse, dynamic hydrothermal sediments.</title>
        <authorList>
            <person name="Dombrowski N."/>
            <person name="Teske A."/>
            <person name="Baker B.J."/>
        </authorList>
    </citation>
    <scope>NUCLEOTIDE SEQUENCE [LARGE SCALE GENOMIC DNA]</scope>
    <source>
        <strain evidence="2">B66_G16</strain>
    </source>
</reference>
<sequence length="281" mass="30135">MAVKIVTDSLSDITSDIAQGLGITVVPLTVSFGRESFLDRITMTTDEFYKRLAHGTTWPTTTQPPPSDFVNVCNKLAEETDEILVITLSSKLSGTYESALNAKGMIKGKCRIEVIDSLTVAMGLGLIVIAAAKAAQAGANLDEVADLVRRAMPRSHVVMLFDTLKYLAKGGRIGKAQGLLGSLLSVKPILILRDGEVSPLTRVRSRVAGVDYLYNFVAGFPKIEELAVEHATTPDDADKLAERLSPLFPKERIYRSTISPVVGTYAGPGVLSVTVLEAGSK</sequence>
<evidence type="ECO:0000256" key="1">
    <source>
        <dbReference type="ARBA" id="ARBA00023121"/>
    </source>
</evidence>
<dbReference type="AlphaFoldDB" id="A0A497EK28"/>
<dbReference type="SUPFAM" id="SSF82549">
    <property type="entry name" value="DAK1/DegV-like"/>
    <property type="match status" value="1"/>
</dbReference>
<dbReference type="PANTHER" id="PTHR33434">
    <property type="entry name" value="DEGV DOMAIN-CONTAINING PROTEIN DR_1986-RELATED"/>
    <property type="match status" value="1"/>
</dbReference>
<dbReference type="GO" id="GO:0008289">
    <property type="term" value="F:lipid binding"/>
    <property type="evidence" value="ECO:0007669"/>
    <property type="project" value="UniProtKB-KW"/>
</dbReference>
<protein>
    <submittedName>
        <fullName evidence="2">DegV family protein</fullName>
    </submittedName>
</protein>
<gene>
    <name evidence="2" type="ORF">DRJ31_09390</name>
</gene>
<dbReference type="InterPro" id="IPR003797">
    <property type="entry name" value="DegV"/>
</dbReference>
<dbReference type="Pfam" id="PF02645">
    <property type="entry name" value="DegV"/>
    <property type="match status" value="1"/>
</dbReference>
<dbReference type="PROSITE" id="PS51482">
    <property type="entry name" value="DEGV"/>
    <property type="match status" value="1"/>
</dbReference>
<dbReference type="Proteomes" id="UP000278475">
    <property type="component" value="Unassembled WGS sequence"/>
</dbReference>
<organism evidence="2 3">
    <name type="scientific">Thermoproteota archaeon</name>
    <dbReference type="NCBI Taxonomy" id="2056631"/>
    <lineage>
        <taxon>Archaea</taxon>
        <taxon>Thermoproteota</taxon>
    </lineage>
</organism>